<organism evidence="11 12">
    <name type="scientific">Populus trichocarpa</name>
    <name type="common">Western balsam poplar</name>
    <name type="synonym">Populus balsamifera subsp. trichocarpa</name>
    <dbReference type="NCBI Taxonomy" id="3694"/>
    <lineage>
        <taxon>Eukaryota</taxon>
        <taxon>Viridiplantae</taxon>
        <taxon>Streptophyta</taxon>
        <taxon>Embryophyta</taxon>
        <taxon>Tracheophyta</taxon>
        <taxon>Spermatophyta</taxon>
        <taxon>Magnoliopsida</taxon>
        <taxon>eudicotyledons</taxon>
        <taxon>Gunneridae</taxon>
        <taxon>Pentapetalae</taxon>
        <taxon>rosids</taxon>
        <taxon>fabids</taxon>
        <taxon>Malpighiales</taxon>
        <taxon>Salicaceae</taxon>
        <taxon>Saliceae</taxon>
        <taxon>Populus</taxon>
    </lineage>
</organism>
<dbReference type="PROSITE" id="PS00131">
    <property type="entry name" value="CARBOXYPEPT_SER_SER"/>
    <property type="match status" value="1"/>
</dbReference>
<dbReference type="PANTHER" id="PTHR11802">
    <property type="entry name" value="SERINE PROTEASE FAMILY S10 SERINE CARBOXYPEPTIDASE"/>
    <property type="match status" value="1"/>
</dbReference>
<dbReference type="InParanoid" id="B9H5R2"/>
<gene>
    <name evidence="11" type="ORF">POPTR_005G091800</name>
</gene>
<feature type="chain" id="PRO_5015207574" description="Carboxypeptidase" evidence="10">
    <location>
        <begin position="24"/>
        <end position="471"/>
    </location>
</feature>
<dbReference type="Gene3D" id="6.10.250.940">
    <property type="match status" value="1"/>
</dbReference>
<comment type="similarity">
    <text evidence="2 10">Belongs to the peptidase S10 family.</text>
</comment>
<keyword evidence="4 10" id="KW-0121">Carboxypeptidase</keyword>
<accession>B9H5R2</accession>
<reference evidence="11 12" key="1">
    <citation type="journal article" date="2006" name="Science">
        <title>The genome of black cottonwood, Populus trichocarpa (Torr. &amp; Gray).</title>
        <authorList>
            <person name="Tuskan G.A."/>
            <person name="Difazio S."/>
            <person name="Jansson S."/>
            <person name="Bohlmann J."/>
            <person name="Grigoriev I."/>
            <person name="Hellsten U."/>
            <person name="Putnam N."/>
            <person name="Ralph S."/>
            <person name="Rombauts S."/>
            <person name="Salamov A."/>
            <person name="Schein J."/>
            <person name="Sterck L."/>
            <person name="Aerts A."/>
            <person name="Bhalerao R.R."/>
            <person name="Bhalerao R.P."/>
            <person name="Blaudez D."/>
            <person name="Boerjan W."/>
            <person name="Brun A."/>
            <person name="Brunner A."/>
            <person name="Busov V."/>
            <person name="Campbell M."/>
            <person name="Carlson J."/>
            <person name="Chalot M."/>
            <person name="Chapman J."/>
            <person name="Chen G.L."/>
            <person name="Cooper D."/>
            <person name="Coutinho P.M."/>
            <person name="Couturier J."/>
            <person name="Covert S."/>
            <person name="Cronk Q."/>
            <person name="Cunningham R."/>
            <person name="Davis J."/>
            <person name="Degroeve S."/>
            <person name="Dejardin A."/>
            <person name="Depamphilis C."/>
            <person name="Detter J."/>
            <person name="Dirks B."/>
            <person name="Dubchak I."/>
            <person name="Duplessis S."/>
            <person name="Ehlting J."/>
            <person name="Ellis B."/>
            <person name="Gendler K."/>
            <person name="Goodstein D."/>
            <person name="Gribskov M."/>
            <person name="Grimwood J."/>
            <person name="Groover A."/>
            <person name="Gunter L."/>
            <person name="Hamberger B."/>
            <person name="Heinze B."/>
            <person name="Helariutta Y."/>
            <person name="Henrissat B."/>
            <person name="Holligan D."/>
            <person name="Holt R."/>
            <person name="Huang W."/>
            <person name="Islam-Faridi N."/>
            <person name="Jones S."/>
            <person name="Jones-Rhoades M."/>
            <person name="Jorgensen R."/>
            <person name="Joshi C."/>
            <person name="Kangasjarvi J."/>
            <person name="Karlsson J."/>
            <person name="Kelleher C."/>
            <person name="Kirkpatrick R."/>
            <person name="Kirst M."/>
            <person name="Kohler A."/>
            <person name="Kalluri U."/>
            <person name="Larimer F."/>
            <person name="Leebens-Mack J."/>
            <person name="Leple J.C."/>
            <person name="Locascio P."/>
            <person name="Lou Y."/>
            <person name="Lucas S."/>
            <person name="Martin F."/>
            <person name="Montanini B."/>
            <person name="Napoli C."/>
            <person name="Nelson D.R."/>
            <person name="Nelson C."/>
            <person name="Nieminen K."/>
            <person name="Nilsson O."/>
            <person name="Pereda V."/>
            <person name="Peter G."/>
            <person name="Philippe R."/>
            <person name="Pilate G."/>
            <person name="Poliakov A."/>
            <person name="Razumovskaya J."/>
            <person name="Richardson P."/>
            <person name="Rinaldi C."/>
            <person name="Ritland K."/>
            <person name="Rouze P."/>
            <person name="Ryaboy D."/>
            <person name="Schmutz J."/>
            <person name="Schrader J."/>
            <person name="Segerman B."/>
            <person name="Shin H."/>
            <person name="Siddiqui A."/>
            <person name="Sterky F."/>
            <person name="Terry A."/>
            <person name="Tsai C.J."/>
            <person name="Uberbacher E."/>
            <person name="Unneberg P."/>
            <person name="Vahala J."/>
            <person name="Wall K."/>
            <person name="Wessler S."/>
            <person name="Yang G."/>
            <person name="Yin T."/>
            <person name="Douglas C."/>
            <person name="Marra M."/>
            <person name="Sandberg G."/>
            <person name="Van de Peer Y."/>
            <person name="Rokhsar D."/>
        </authorList>
    </citation>
    <scope>NUCLEOTIDE SEQUENCE [LARGE SCALE GENOMIC DNA]</scope>
    <source>
        <strain evidence="12">cv. Nisqually</strain>
    </source>
</reference>
<evidence type="ECO:0000256" key="8">
    <source>
        <dbReference type="ARBA" id="ARBA00023157"/>
    </source>
</evidence>
<dbReference type="InterPro" id="IPR018202">
    <property type="entry name" value="Ser_caboxypep_ser_AS"/>
</dbReference>
<sequence length="471" mass="52642">MGLSAFVLRLFLCSFALFLSASSWELDDKIKALQDADRILGLPGQPPVKFRQYSGYVTVDETYGKALFYWFFEATYQPEKKPLLLWLNGGPGCSSVGFGEAQELGPFLVKEGPSIRAVLTFFLVSLLSNDTAANLLFLDSPAGVGFSYSNTSLDVQGDSMTALDAHTFLLNWFKRFPQYKSSEFYIAGESYAGHFVPQLAEVIFDENKNSTEDTYINLKGFMIGNAILDDETDQKGMVDYAWDHAIISDGVYNSIKKNCDFITNLTEECWDSLLKYYNVYKIINVYSLYSPTCPLDQPFAKSTKMFAVPKSLKTIVSGYDPCSMNHATDYFNLPDVQAALHANVTNIPGPYVLCNNDVNSAWQDSATSILPVIKKLINGGIRVWVFSGDTDGRVPVTSTRYTLNKLGLNITEDWTPWYNHREVGGWTITYDGLTFITVRGAGHQVPTYAPKRALQLVRHFLANKKLPSVAF</sequence>
<dbReference type="FunFam" id="3.40.50.11320:FF:000001">
    <property type="entry name" value="Carboxypeptidase"/>
    <property type="match status" value="1"/>
</dbReference>
<evidence type="ECO:0000256" key="1">
    <source>
        <dbReference type="ARBA" id="ARBA00004613"/>
    </source>
</evidence>
<evidence type="ECO:0000256" key="9">
    <source>
        <dbReference type="ARBA" id="ARBA00023180"/>
    </source>
</evidence>
<dbReference type="SUPFAM" id="SSF53474">
    <property type="entry name" value="alpha/beta-Hydrolases"/>
    <property type="match status" value="1"/>
</dbReference>
<dbReference type="MEROPS" id="S10.A39"/>
<dbReference type="PROSITE" id="PS00560">
    <property type="entry name" value="CARBOXYPEPT_SER_HIS"/>
    <property type="match status" value="1"/>
</dbReference>
<keyword evidence="6 10" id="KW-0732">Signal</keyword>
<dbReference type="Gene3D" id="3.40.50.11320">
    <property type="match status" value="1"/>
</dbReference>
<dbReference type="PANTHER" id="PTHR11802:SF31">
    <property type="entry name" value="SERINE CARBOXYPEPTIDASE-LIKE 34"/>
    <property type="match status" value="1"/>
</dbReference>
<dbReference type="eggNOG" id="KOG1282">
    <property type="taxonomic scope" value="Eukaryota"/>
</dbReference>
<dbReference type="EMBL" id="CM009294">
    <property type="protein sequence ID" value="PNT35758.1"/>
    <property type="molecule type" value="Genomic_DNA"/>
</dbReference>
<keyword evidence="12" id="KW-1185">Reference proteome</keyword>
<dbReference type="STRING" id="3694.B9H5R2"/>
<dbReference type="GO" id="GO:0004185">
    <property type="term" value="F:serine-type carboxypeptidase activity"/>
    <property type="evidence" value="ECO:0000318"/>
    <property type="project" value="GO_Central"/>
</dbReference>
<dbReference type="HOGENOM" id="CLU_008523_13_0_1"/>
<keyword evidence="5 10" id="KW-0645">Protease</keyword>
<evidence type="ECO:0000256" key="10">
    <source>
        <dbReference type="RuleBase" id="RU361156"/>
    </source>
</evidence>
<dbReference type="GO" id="GO:0005576">
    <property type="term" value="C:extracellular region"/>
    <property type="evidence" value="ECO:0007669"/>
    <property type="project" value="UniProtKB-SubCell"/>
</dbReference>
<protein>
    <recommendedName>
        <fullName evidence="10">Carboxypeptidase</fullName>
        <ecNumber evidence="10">3.4.16.-</ecNumber>
    </recommendedName>
</protein>
<dbReference type="EC" id="3.4.16.-" evidence="10"/>
<evidence type="ECO:0000256" key="7">
    <source>
        <dbReference type="ARBA" id="ARBA00022801"/>
    </source>
</evidence>
<evidence type="ECO:0000313" key="12">
    <source>
        <dbReference type="Proteomes" id="UP000006729"/>
    </source>
</evidence>
<evidence type="ECO:0000256" key="5">
    <source>
        <dbReference type="ARBA" id="ARBA00022670"/>
    </source>
</evidence>
<comment type="subcellular location">
    <subcellularLocation>
        <location evidence="1">Secreted</location>
    </subcellularLocation>
</comment>
<name>B9H5R2_POPTR</name>
<dbReference type="GO" id="GO:0006508">
    <property type="term" value="P:proteolysis"/>
    <property type="evidence" value="ECO:0007669"/>
    <property type="project" value="UniProtKB-KW"/>
</dbReference>
<dbReference type="InterPro" id="IPR029058">
    <property type="entry name" value="AB_hydrolase_fold"/>
</dbReference>
<proteinExistence type="inferred from homology"/>
<feature type="signal peptide" evidence="10">
    <location>
        <begin position="1"/>
        <end position="23"/>
    </location>
</feature>
<dbReference type="InterPro" id="IPR033124">
    <property type="entry name" value="Ser_caboxypep_his_AS"/>
</dbReference>
<evidence type="ECO:0000256" key="3">
    <source>
        <dbReference type="ARBA" id="ARBA00022525"/>
    </source>
</evidence>
<evidence type="ECO:0000256" key="6">
    <source>
        <dbReference type="ARBA" id="ARBA00022729"/>
    </source>
</evidence>
<dbReference type="Gene3D" id="3.40.50.1820">
    <property type="entry name" value="alpha/beta hydrolase"/>
    <property type="match status" value="1"/>
</dbReference>
<evidence type="ECO:0000313" key="11">
    <source>
        <dbReference type="EMBL" id="PNT35758.1"/>
    </source>
</evidence>
<dbReference type="Pfam" id="PF00450">
    <property type="entry name" value="Peptidase_S10"/>
    <property type="match status" value="1"/>
</dbReference>
<evidence type="ECO:0000256" key="4">
    <source>
        <dbReference type="ARBA" id="ARBA00022645"/>
    </source>
</evidence>
<dbReference type="PRINTS" id="PR00724">
    <property type="entry name" value="CRBOXYPTASEC"/>
</dbReference>
<dbReference type="AlphaFoldDB" id="B9H5R2"/>
<keyword evidence="8" id="KW-1015">Disulfide bond</keyword>
<dbReference type="InterPro" id="IPR001563">
    <property type="entry name" value="Peptidase_S10"/>
</dbReference>
<keyword evidence="9" id="KW-0325">Glycoprotein</keyword>
<evidence type="ECO:0000256" key="2">
    <source>
        <dbReference type="ARBA" id="ARBA00009431"/>
    </source>
</evidence>
<dbReference type="FunFam" id="3.40.50.1820:FF:000013">
    <property type="entry name" value="Carboxypeptidase"/>
    <property type="match status" value="1"/>
</dbReference>
<keyword evidence="3" id="KW-0964">Secreted</keyword>
<dbReference type="Proteomes" id="UP000006729">
    <property type="component" value="Chromosome 5"/>
</dbReference>
<keyword evidence="7 10" id="KW-0378">Hydrolase</keyword>